<reference evidence="4" key="1">
    <citation type="submission" date="2016-06" db="UniProtKB">
        <authorList>
            <consortium name="WormBaseParasite"/>
        </authorList>
    </citation>
    <scope>IDENTIFICATION</scope>
</reference>
<organism evidence="4">
    <name type="scientific">Onchocerca flexuosa</name>
    <dbReference type="NCBI Taxonomy" id="387005"/>
    <lineage>
        <taxon>Eukaryota</taxon>
        <taxon>Metazoa</taxon>
        <taxon>Ecdysozoa</taxon>
        <taxon>Nematoda</taxon>
        <taxon>Chromadorea</taxon>
        <taxon>Rhabditida</taxon>
        <taxon>Spirurina</taxon>
        <taxon>Spiruromorpha</taxon>
        <taxon>Filarioidea</taxon>
        <taxon>Onchocercidae</taxon>
        <taxon>Onchocerca</taxon>
    </lineage>
</organism>
<evidence type="ECO:0000256" key="1">
    <source>
        <dbReference type="SAM" id="MobiDB-lite"/>
    </source>
</evidence>
<keyword evidence="3" id="KW-1185">Reference proteome</keyword>
<gene>
    <name evidence="2" type="ORF">OFLC_LOCUS6280</name>
</gene>
<accession>A0A183HFL9</accession>
<feature type="compositionally biased region" description="Polar residues" evidence="1">
    <location>
        <begin position="1"/>
        <end position="16"/>
    </location>
</feature>
<feature type="region of interest" description="Disordered" evidence="1">
    <location>
        <begin position="1"/>
        <end position="113"/>
    </location>
</feature>
<sequence length="127" mass="14478">MQTTVVTTIASDTKQSIPPERRNGMAGSATAQANENTKRNHDGAEEGSAHLSTSVESFEKVLPSENKISQQIKPIHHISDQLMPNRTVESDYAKSRTKSPERQRRQSNRSFDDQNRRYTFHLFPFYV</sequence>
<evidence type="ECO:0000313" key="3">
    <source>
        <dbReference type="Proteomes" id="UP000267606"/>
    </source>
</evidence>
<feature type="compositionally biased region" description="Basic and acidic residues" evidence="1">
    <location>
        <begin position="88"/>
        <end position="113"/>
    </location>
</feature>
<feature type="compositionally biased region" description="Basic and acidic residues" evidence="1">
    <location>
        <begin position="36"/>
        <end position="48"/>
    </location>
</feature>
<dbReference type="Proteomes" id="UP000267606">
    <property type="component" value="Unassembled WGS sequence"/>
</dbReference>
<protein>
    <submittedName>
        <fullName evidence="2 4">Uncharacterized protein</fullName>
    </submittedName>
</protein>
<dbReference type="WBParaSite" id="OFLC_0000628001-mRNA-1">
    <property type="protein sequence ID" value="OFLC_0000628001-mRNA-1"/>
    <property type="gene ID" value="OFLC_0000628001"/>
</dbReference>
<dbReference type="AlphaFoldDB" id="A0A183HFL9"/>
<dbReference type="EMBL" id="UZAJ01005876">
    <property type="protein sequence ID" value="VDO46012.1"/>
    <property type="molecule type" value="Genomic_DNA"/>
</dbReference>
<evidence type="ECO:0000313" key="4">
    <source>
        <dbReference type="WBParaSite" id="OFLC_0000628001-mRNA-1"/>
    </source>
</evidence>
<name>A0A183HFL9_9BILA</name>
<reference evidence="2 3" key="2">
    <citation type="submission" date="2018-11" db="EMBL/GenBank/DDBJ databases">
        <authorList>
            <consortium name="Pathogen Informatics"/>
        </authorList>
    </citation>
    <scope>NUCLEOTIDE SEQUENCE [LARGE SCALE GENOMIC DNA]</scope>
</reference>
<evidence type="ECO:0000313" key="2">
    <source>
        <dbReference type="EMBL" id="VDO46012.1"/>
    </source>
</evidence>
<proteinExistence type="predicted"/>